<sequence>MATSTPKALAMGGKDMEDNGSQVGGAHIVAILQSQGSAELNNERAWSSLLSISNSRAFAIAEWWKAAPKPRRDVARTITIILELQRKVSSYPSRDLLSEIVPRERNALIMLTN</sequence>
<dbReference type="EMBL" id="BPLR01000485">
    <property type="protein sequence ID" value="GIY95141.1"/>
    <property type="molecule type" value="Genomic_DNA"/>
</dbReference>
<organism evidence="1 2">
    <name type="scientific">Caerostris extrusa</name>
    <name type="common">Bark spider</name>
    <name type="synonym">Caerostris bankana</name>
    <dbReference type="NCBI Taxonomy" id="172846"/>
    <lineage>
        <taxon>Eukaryota</taxon>
        <taxon>Metazoa</taxon>
        <taxon>Ecdysozoa</taxon>
        <taxon>Arthropoda</taxon>
        <taxon>Chelicerata</taxon>
        <taxon>Arachnida</taxon>
        <taxon>Araneae</taxon>
        <taxon>Araneomorphae</taxon>
        <taxon>Entelegynae</taxon>
        <taxon>Araneoidea</taxon>
        <taxon>Araneidae</taxon>
        <taxon>Caerostris</taxon>
    </lineage>
</organism>
<proteinExistence type="predicted"/>
<keyword evidence="2" id="KW-1185">Reference proteome</keyword>
<evidence type="ECO:0000313" key="1">
    <source>
        <dbReference type="EMBL" id="GIY95141.1"/>
    </source>
</evidence>
<reference evidence="1 2" key="1">
    <citation type="submission" date="2021-06" db="EMBL/GenBank/DDBJ databases">
        <title>Caerostris extrusa draft genome.</title>
        <authorList>
            <person name="Kono N."/>
            <person name="Arakawa K."/>
        </authorList>
    </citation>
    <scope>NUCLEOTIDE SEQUENCE [LARGE SCALE GENOMIC DNA]</scope>
</reference>
<accession>A0AAV4XJG6</accession>
<evidence type="ECO:0000313" key="2">
    <source>
        <dbReference type="Proteomes" id="UP001054945"/>
    </source>
</evidence>
<comment type="caution">
    <text evidence="1">The sequence shown here is derived from an EMBL/GenBank/DDBJ whole genome shotgun (WGS) entry which is preliminary data.</text>
</comment>
<protein>
    <submittedName>
        <fullName evidence="1">Uncharacterized protein</fullName>
    </submittedName>
</protein>
<gene>
    <name evidence="1" type="ORF">CEXT_537881</name>
</gene>
<dbReference type="AlphaFoldDB" id="A0AAV4XJG6"/>
<dbReference type="Proteomes" id="UP001054945">
    <property type="component" value="Unassembled WGS sequence"/>
</dbReference>
<name>A0AAV4XJG6_CAEEX</name>